<dbReference type="PROSITE" id="PS51257">
    <property type="entry name" value="PROKAR_LIPOPROTEIN"/>
    <property type="match status" value="1"/>
</dbReference>
<reference evidence="3 4" key="1">
    <citation type="submission" date="2019-06" db="EMBL/GenBank/DDBJ databases">
        <authorList>
            <person name="Meng X."/>
        </authorList>
    </citation>
    <scope>NUCLEOTIDE SEQUENCE [LARGE SCALE GENOMIC DNA]</scope>
    <source>
        <strain evidence="3 4">M625</strain>
    </source>
</reference>
<feature type="domain" description="FAS1" evidence="2">
    <location>
        <begin position="166"/>
        <end position="307"/>
    </location>
</feature>
<dbReference type="Proteomes" id="UP000315540">
    <property type="component" value="Unassembled WGS sequence"/>
</dbReference>
<dbReference type="FunFam" id="2.30.180.10:FF:000032">
    <property type="entry name" value="Fasciclin domain-containing protein, putative"/>
    <property type="match status" value="1"/>
</dbReference>
<dbReference type="PANTHER" id="PTHR10900:SF77">
    <property type="entry name" value="FI19380P1"/>
    <property type="match status" value="1"/>
</dbReference>
<dbReference type="RefSeq" id="WP_140597647.1">
    <property type="nucleotide sequence ID" value="NZ_VFWZ01000011.1"/>
</dbReference>
<feature type="chain" id="PRO_5021395918" evidence="1">
    <location>
        <begin position="24"/>
        <end position="452"/>
    </location>
</feature>
<dbReference type="InterPro" id="IPR050904">
    <property type="entry name" value="Adhesion/Biosynth-related"/>
</dbReference>
<comment type="caution">
    <text evidence="3">The sequence shown here is derived from an EMBL/GenBank/DDBJ whole genome shotgun (WGS) entry which is preliminary data.</text>
</comment>
<accession>A0A504J0Q1</accession>
<dbReference type="SMART" id="SM00554">
    <property type="entry name" value="FAS1"/>
    <property type="match status" value="3"/>
</dbReference>
<dbReference type="InterPro" id="IPR036378">
    <property type="entry name" value="FAS1_dom_sf"/>
</dbReference>
<evidence type="ECO:0000313" key="3">
    <source>
        <dbReference type="EMBL" id="TPN81273.1"/>
    </source>
</evidence>
<keyword evidence="4" id="KW-1185">Reference proteome</keyword>
<dbReference type="Pfam" id="PF02469">
    <property type="entry name" value="Fasciclin"/>
    <property type="match status" value="3"/>
</dbReference>
<keyword evidence="1" id="KW-0732">Signal</keyword>
<organism evidence="3 4">
    <name type="scientific">Aquimarina algicola</name>
    <dbReference type="NCBI Taxonomy" id="2589995"/>
    <lineage>
        <taxon>Bacteria</taxon>
        <taxon>Pseudomonadati</taxon>
        <taxon>Bacteroidota</taxon>
        <taxon>Flavobacteriia</taxon>
        <taxon>Flavobacteriales</taxon>
        <taxon>Flavobacteriaceae</taxon>
        <taxon>Aquimarina</taxon>
    </lineage>
</organism>
<evidence type="ECO:0000313" key="4">
    <source>
        <dbReference type="Proteomes" id="UP000315540"/>
    </source>
</evidence>
<feature type="domain" description="FAS1" evidence="2">
    <location>
        <begin position="35"/>
        <end position="164"/>
    </location>
</feature>
<gene>
    <name evidence="3" type="ORF">FHK87_25140</name>
</gene>
<dbReference type="PANTHER" id="PTHR10900">
    <property type="entry name" value="PERIOSTIN-RELATED"/>
    <property type="match status" value="1"/>
</dbReference>
<name>A0A504J0Q1_9FLAO</name>
<dbReference type="PROSITE" id="PS50213">
    <property type="entry name" value="FAS1"/>
    <property type="match status" value="3"/>
</dbReference>
<dbReference type="SUPFAM" id="SSF82153">
    <property type="entry name" value="FAS1 domain"/>
    <property type="match status" value="3"/>
</dbReference>
<dbReference type="Gene3D" id="2.30.180.10">
    <property type="entry name" value="FAS1 domain"/>
    <property type="match status" value="3"/>
</dbReference>
<feature type="signal peptide" evidence="1">
    <location>
        <begin position="1"/>
        <end position="23"/>
    </location>
</feature>
<dbReference type="EMBL" id="VFWZ01000011">
    <property type="protein sequence ID" value="TPN81273.1"/>
    <property type="molecule type" value="Genomic_DNA"/>
</dbReference>
<evidence type="ECO:0000259" key="2">
    <source>
        <dbReference type="PROSITE" id="PS50213"/>
    </source>
</evidence>
<evidence type="ECO:0000256" key="1">
    <source>
        <dbReference type="SAM" id="SignalP"/>
    </source>
</evidence>
<dbReference type="AlphaFoldDB" id="A0A504J0Q1"/>
<proteinExistence type="predicted"/>
<dbReference type="OrthoDB" id="9800666at2"/>
<feature type="domain" description="FAS1" evidence="2">
    <location>
        <begin position="309"/>
        <end position="444"/>
    </location>
</feature>
<dbReference type="InterPro" id="IPR000782">
    <property type="entry name" value="FAS1_domain"/>
</dbReference>
<protein>
    <submittedName>
        <fullName evidence="3">Fasciclin domain-containing protein</fullName>
    </submittedName>
</protein>
<sequence>MKFKHLFKTIYLTLFVITLVACSDDDDTTFPADSESIADFVLDNQDQYSSLLAALEKANLVQTLSGTGNFTVFAPNNAAFNEFLGDRSLDDFSEEEIKTLLENHVLGIKVLSSEIQTGYVKNQADFSSYIAKEGDNVTINGVASVTTADVERSNGVIHAVDKVIDTPSLLTFAALDPSLSSLATTAITTTGFETDFGAVLGDKTGNALTLLAPTNMAFMNLGDISGLSAGELEQILLNHVISGSLLSEGLSTGYSSTLASVTFGDDTSNLSIYINTSDGVEFNGISKVSTADIVATNGVIHIVDEVITLPTVVTFATADPTFSTLETALTTLTPSTDFVATLSTTGAAPAPFTVFAPTDDAFGNITVPSDEDDVADILNYHVVTGSNVRSSDLVDGPVATLNGNVTIDASAPSVKGAENDTASNIVATDVQAVNGVIHVIDQVLLPAAPVVF</sequence>